<dbReference type="CDD" id="cd19481">
    <property type="entry name" value="RecA-like_protease"/>
    <property type="match status" value="1"/>
</dbReference>
<dbReference type="InterPro" id="IPR050168">
    <property type="entry name" value="AAA_ATPase_domain"/>
</dbReference>
<dbReference type="Gene3D" id="3.40.50.300">
    <property type="entry name" value="P-loop containing nucleotide triphosphate hydrolases"/>
    <property type="match status" value="1"/>
</dbReference>
<dbReference type="InterPro" id="IPR003593">
    <property type="entry name" value="AAA+_ATPase"/>
</dbReference>
<name>A0A7W4YZ98_9ACTN</name>
<evidence type="ECO:0000313" key="4">
    <source>
        <dbReference type="Proteomes" id="UP000589626"/>
    </source>
</evidence>
<dbReference type="InterPro" id="IPR027417">
    <property type="entry name" value="P-loop_NTPase"/>
</dbReference>
<dbReference type="EMBL" id="JACHWR010000001">
    <property type="protein sequence ID" value="MBB3040924.1"/>
    <property type="molecule type" value="Genomic_DNA"/>
</dbReference>
<dbReference type="Proteomes" id="UP000589626">
    <property type="component" value="Unassembled WGS sequence"/>
</dbReference>
<dbReference type="PANTHER" id="PTHR23077:SF198">
    <property type="entry name" value="ATP-DEPENDENT ZINC METALLOPROTEASE FTSH"/>
    <property type="match status" value="1"/>
</dbReference>
<dbReference type="SUPFAM" id="SSF52540">
    <property type="entry name" value="P-loop containing nucleoside triphosphate hydrolases"/>
    <property type="match status" value="1"/>
</dbReference>
<dbReference type="GO" id="GO:0016887">
    <property type="term" value="F:ATP hydrolysis activity"/>
    <property type="evidence" value="ECO:0007669"/>
    <property type="project" value="InterPro"/>
</dbReference>
<dbReference type="InterPro" id="IPR003959">
    <property type="entry name" value="ATPase_AAA_core"/>
</dbReference>
<sequence>MARSDQLKELFAAYSRADDGSFREVAGRIISDERRRGHRLLASDLEHALNRDALSMTEGALSLRPLPKDRDDRPLLTLAKPAHELGDLVLAADTVTAIGEIVEENRSRSLLASFRLLPRRRLLFIGDPGTGKTASAHAIAAELSLPVASVALAALVSSYLGETAKNVESVVQFAELTPCVLVFDEFESVAAERGVGNDHAELRRVMATVLQLIEEIGGESVVVATSNHPGLLDSAIWRRFDDVIPFSPLNITGIEALLRLRLQGAPHRLGLRKWATKLKEFTPAEVELIALDAQRRWVLSGAKLLADEHLSAAFERRQRATPTAQIPNPPTKKANRS</sequence>
<evidence type="ECO:0000313" key="3">
    <source>
        <dbReference type="EMBL" id="MBB3040924.1"/>
    </source>
</evidence>
<feature type="region of interest" description="Disordered" evidence="1">
    <location>
        <begin position="316"/>
        <end position="337"/>
    </location>
</feature>
<feature type="domain" description="AAA+ ATPase" evidence="2">
    <location>
        <begin position="118"/>
        <end position="250"/>
    </location>
</feature>
<dbReference type="Pfam" id="PF00004">
    <property type="entry name" value="AAA"/>
    <property type="match status" value="1"/>
</dbReference>
<accession>A0A7W4YZ98</accession>
<evidence type="ECO:0000256" key="1">
    <source>
        <dbReference type="SAM" id="MobiDB-lite"/>
    </source>
</evidence>
<dbReference type="AlphaFoldDB" id="A0A7W4YZ98"/>
<dbReference type="SMART" id="SM00382">
    <property type="entry name" value="AAA"/>
    <property type="match status" value="1"/>
</dbReference>
<proteinExistence type="predicted"/>
<protein>
    <submittedName>
        <fullName evidence="3">SpoVK/Ycf46/Vps4 family AAA+-type ATPase</fullName>
    </submittedName>
</protein>
<dbReference type="PANTHER" id="PTHR23077">
    <property type="entry name" value="AAA-FAMILY ATPASE"/>
    <property type="match status" value="1"/>
</dbReference>
<gene>
    <name evidence="3" type="ORF">FHU40_000725</name>
</gene>
<comment type="caution">
    <text evidence="3">The sequence shown here is derived from an EMBL/GenBank/DDBJ whole genome shotgun (WGS) entry which is preliminary data.</text>
</comment>
<dbReference type="GO" id="GO:0005524">
    <property type="term" value="F:ATP binding"/>
    <property type="evidence" value="ECO:0007669"/>
    <property type="project" value="InterPro"/>
</dbReference>
<dbReference type="RefSeq" id="WP_183590893.1">
    <property type="nucleotide sequence ID" value="NZ_JACHWR010000001.1"/>
</dbReference>
<reference evidence="3 4" key="1">
    <citation type="submission" date="2020-08" db="EMBL/GenBank/DDBJ databases">
        <title>Sequencing the genomes of 1000 actinobacteria strains.</title>
        <authorList>
            <person name="Klenk H.-P."/>
        </authorList>
    </citation>
    <scope>NUCLEOTIDE SEQUENCE [LARGE SCALE GENOMIC DNA]</scope>
    <source>
        <strain evidence="3 4">DSM 105498</strain>
    </source>
</reference>
<evidence type="ECO:0000259" key="2">
    <source>
        <dbReference type="SMART" id="SM00382"/>
    </source>
</evidence>
<keyword evidence="4" id="KW-1185">Reference proteome</keyword>
<organism evidence="3 4">
    <name type="scientific">Nocardioides soli</name>
    <dbReference type="NCBI Taxonomy" id="1036020"/>
    <lineage>
        <taxon>Bacteria</taxon>
        <taxon>Bacillati</taxon>
        <taxon>Actinomycetota</taxon>
        <taxon>Actinomycetes</taxon>
        <taxon>Propionibacteriales</taxon>
        <taxon>Nocardioidaceae</taxon>
        <taxon>Nocardioides</taxon>
    </lineage>
</organism>